<dbReference type="SUPFAM" id="SSF46689">
    <property type="entry name" value="Homeodomain-like"/>
    <property type="match status" value="1"/>
</dbReference>
<feature type="domain" description="Resolvase/invertase-type recombinase catalytic" evidence="4">
    <location>
        <begin position="1"/>
        <end position="130"/>
    </location>
</feature>
<dbReference type="CDD" id="cd03768">
    <property type="entry name" value="SR_ResInv"/>
    <property type="match status" value="1"/>
</dbReference>
<dbReference type="GO" id="GO:0000150">
    <property type="term" value="F:DNA strand exchange activity"/>
    <property type="evidence" value="ECO:0007669"/>
    <property type="project" value="InterPro"/>
</dbReference>
<organism evidence="5 6">
    <name type="scientific">Micrococcus endophyticus</name>
    <dbReference type="NCBI Taxonomy" id="455343"/>
    <lineage>
        <taxon>Bacteria</taxon>
        <taxon>Bacillati</taxon>
        <taxon>Actinomycetota</taxon>
        <taxon>Actinomycetes</taxon>
        <taxon>Micrococcales</taxon>
        <taxon>Micrococcaceae</taxon>
        <taxon>Micrococcus</taxon>
    </lineage>
</organism>
<evidence type="ECO:0000256" key="3">
    <source>
        <dbReference type="ARBA" id="ARBA00023172"/>
    </source>
</evidence>
<protein>
    <submittedName>
        <fullName evidence="5">DNA invertase Pin-like site-specific DNA recombinase</fullName>
    </submittedName>
</protein>
<dbReference type="PANTHER" id="PTHR30461">
    <property type="entry name" value="DNA-INVERTASE FROM LAMBDOID PROPHAGE"/>
    <property type="match status" value="1"/>
</dbReference>
<dbReference type="EMBL" id="JACHMW010000001">
    <property type="protein sequence ID" value="MBB5848663.1"/>
    <property type="molecule type" value="Genomic_DNA"/>
</dbReference>
<proteinExistence type="inferred from homology"/>
<dbReference type="PANTHER" id="PTHR30461:SF2">
    <property type="entry name" value="SERINE RECOMBINASE PINE-RELATED"/>
    <property type="match status" value="1"/>
</dbReference>
<dbReference type="RefSeq" id="WP_420826911.1">
    <property type="nucleotide sequence ID" value="NZ_JACHMW010000001.1"/>
</dbReference>
<evidence type="ECO:0000256" key="2">
    <source>
        <dbReference type="ARBA" id="ARBA00023125"/>
    </source>
</evidence>
<dbReference type="Gene3D" id="3.40.50.1390">
    <property type="entry name" value="Resolvase, N-terminal catalytic domain"/>
    <property type="match status" value="1"/>
</dbReference>
<dbReference type="Gene3D" id="1.10.10.60">
    <property type="entry name" value="Homeodomain-like"/>
    <property type="match status" value="1"/>
</dbReference>
<dbReference type="AlphaFoldDB" id="A0A7W9JJ50"/>
<dbReference type="InterPro" id="IPR009057">
    <property type="entry name" value="Homeodomain-like_sf"/>
</dbReference>
<dbReference type="Pfam" id="PF02796">
    <property type="entry name" value="HTH_7"/>
    <property type="match status" value="1"/>
</dbReference>
<dbReference type="Pfam" id="PF00239">
    <property type="entry name" value="Resolvase"/>
    <property type="match status" value="1"/>
</dbReference>
<evidence type="ECO:0000259" key="4">
    <source>
        <dbReference type="PROSITE" id="PS51736"/>
    </source>
</evidence>
<name>A0A7W9JJ50_9MICC</name>
<accession>A0A7W9JJ50</accession>
<dbReference type="SUPFAM" id="SSF53041">
    <property type="entry name" value="Resolvase-like"/>
    <property type="match status" value="1"/>
</dbReference>
<keyword evidence="3" id="KW-0233">DNA recombination</keyword>
<dbReference type="InterPro" id="IPR006120">
    <property type="entry name" value="Resolvase_HTH_dom"/>
</dbReference>
<reference evidence="5 6" key="1">
    <citation type="submission" date="2020-08" db="EMBL/GenBank/DDBJ databases">
        <title>Sequencing the genomes of 1000 actinobacteria strains.</title>
        <authorList>
            <person name="Klenk H.-P."/>
        </authorList>
    </citation>
    <scope>NUCLEOTIDE SEQUENCE [LARGE SCALE GENOMIC DNA]</scope>
    <source>
        <strain evidence="5 6">DSM 17945</strain>
    </source>
</reference>
<dbReference type="InterPro" id="IPR050639">
    <property type="entry name" value="SSR_resolvase"/>
</dbReference>
<dbReference type="GO" id="GO:0003677">
    <property type="term" value="F:DNA binding"/>
    <property type="evidence" value="ECO:0007669"/>
    <property type="project" value="UniProtKB-KW"/>
</dbReference>
<dbReference type="InterPro" id="IPR006119">
    <property type="entry name" value="Resolv_N"/>
</dbReference>
<dbReference type="PROSITE" id="PS51736">
    <property type="entry name" value="RECOMBINASES_3"/>
    <property type="match status" value="1"/>
</dbReference>
<sequence length="179" mass="19086">MSKRDQEDSLEGQEAALTAAGCSKVFSDRLSGARADRPGLAEALAYLRDGEDTLVVARLDRLGRSLPDALRTVQALADREVGLQALDVQLDSSTASGRLMLNMLLMLADWERDLLRERTREGVARARAAGRTPGPKPKLDAEQVAAVRAAVAGGQSVAAAARSFGVSRPTIYKALKGTR</sequence>
<dbReference type="Proteomes" id="UP000567246">
    <property type="component" value="Unassembled WGS sequence"/>
</dbReference>
<evidence type="ECO:0000256" key="1">
    <source>
        <dbReference type="ARBA" id="ARBA00009913"/>
    </source>
</evidence>
<dbReference type="InterPro" id="IPR036162">
    <property type="entry name" value="Resolvase-like_N_sf"/>
</dbReference>
<evidence type="ECO:0000313" key="6">
    <source>
        <dbReference type="Proteomes" id="UP000567246"/>
    </source>
</evidence>
<dbReference type="SMART" id="SM00857">
    <property type="entry name" value="Resolvase"/>
    <property type="match status" value="1"/>
</dbReference>
<keyword evidence="6" id="KW-1185">Reference proteome</keyword>
<keyword evidence="2" id="KW-0238">DNA-binding</keyword>
<evidence type="ECO:0000313" key="5">
    <source>
        <dbReference type="EMBL" id="MBB5848663.1"/>
    </source>
</evidence>
<gene>
    <name evidence="5" type="ORF">HDA33_001227</name>
</gene>
<comment type="caution">
    <text evidence="5">The sequence shown here is derived from an EMBL/GenBank/DDBJ whole genome shotgun (WGS) entry which is preliminary data.</text>
</comment>
<comment type="similarity">
    <text evidence="1">Belongs to the site-specific recombinase resolvase family.</text>
</comment>